<dbReference type="RefSeq" id="WP_259611481.1">
    <property type="nucleotide sequence ID" value="NZ_CP091139.2"/>
</dbReference>
<sequence>MDEDGDSADGGWVYAPISASPDTHTYTDLGSLTVEGETFAVRRRDDDGSNHYDWISGPNEGYGFSVFSGPGPLSRERHVAAIRDFLAGIDPATGYLSYP</sequence>
<accession>A0ABY5NIG6</accession>
<reference evidence="1" key="1">
    <citation type="submission" date="2022-01" db="EMBL/GenBank/DDBJ databases">
        <title>Microbacterium eymi and Microbacterium rhizovicinus sp. nov., isolated from the rhizospheric soil of Elymus tsukushiensis, a plant native to the Dokdo Islands, Republic of Korea.</title>
        <authorList>
            <person name="Hwang Y.J."/>
        </authorList>
    </citation>
    <scope>NUCLEOTIDE SEQUENCE</scope>
    <source>
        <strain evidence="1">KUDC0405</strain>
    </source>
</reference>
<protein>
    <submittedName>
        <fullName evidence="1">Uncharacterized protein</fullName>
    </submittedName>
</protein>
<gene>
    <name evidence="1" type="ORF">L2X98_31660</name>
</gene>
<evidence type="ECO:0000313" key="1">
    <source>
        <dbReference type="EMBL" id="UUT34943.1"/>
    </source>
</evidence>
<keyword evidence="2" id="KW-1185">Reference proteome</keyword>
<dbReference type="EMBL" id="CP091139">
    <property type="protein sequence ID" value="UUT34943.1"/>
    <property type="molecule type" value="Genomic_DNA"/>
</dbReference>
<proteinExistence type="predicted"/>
<evidence type="ECO:0000313" key="2">
    <source>
        <dbReference type="Proteomes" id="UP001054811"/>
    </source>
</evidence>
<name>A0ABY5NIG6_9MICO</name>
<organism evidence="1 2">
    <name type="scientific">Microbacterium elymi</name>
    <dbReference type="NCBI Taxonomy" id="2909587"/>
    <lineage>
        <taxon>Bacteria</taxon>
        <taxon>Bacillati</taxon>
        <taxon>Actinomycetota</taxon>
        <taxon>Actinomycetes</taxon>
        <taxon>Micrococcales</taxon>
        <taxon>Microbacteriaceae</taxon>
        <taxon>Microbacterium</taxon>
    </lineage>
</organism>
<dbReference type="Proteomes" id="UP001054811">
    <property type="component" value="Chromosome"/>
</dbReference>